<gene>
    <name evidence="1" type="ORF">DB30_03512</name>
</gene>
<evidence type="ECO:0000313" key="2">
    <source>
        <dbReference type="Proteomes" id="UP000031599"/>
    </source>
</evidence>
<organism evidence="1 2">
    <name type="scientific">Enhygromyxa salina</name>
    <dbReference type="NCBI Taxonomy" id="215803"/>
    <lineage>
        <taxon>Bacteria</taxon>
        <taxon>Pseudomonadati</taxon>
        <taxon>Myxococcota</taxon>
        <taxon>Polyangia</taxon>
        <taxon>Nannocystales</taxon>
        <taxon>Nannocystaceae</taxon>
        <taxon>Enhygromyxa</taxon>
    </lineage>
</organism>
<comment type="caution">
    <text evidence="1">The sequence shown here is derived from an EMBL/GenBank/DDBJ whole genome shotgun (WGS) entry which is preliminary data.</text>
</comment>
<protein>
    <submittedName>
        <fullName evidence="1">Uncharacterized protein</fullName>
    </submittedName>
</protein>
<reference evidence="1 2" key="1">
    <citation type="submission" date="2014-12" db="EMBL/GenBank/DDBJ databases">
        <title>Genome assembly of Enhygromyxa salina DSM 15201.</title>
        <authorList>
            <person name="Sharma G."/>
            <person name="Subramanian S."/>
        </authorList>
    </citation>
    <scope>NUCLEOTIDE SEQUENCE [LARGE SCALE GENOMIC DNA]</scope>
    <source>
        <strain evidence="1 2">DSM 15201</strain>
    </source>
</reference>
<name>A0A0C1ZI40_9BACT</name>
<evidence type="ECO:0000313" key="1">
    <source>
        <dbReference type="EMBL" id="KIG17199.1"/>
    </source>
</evidence>
<sequence length="39" mass="4345">MSSFAVNGHNDTRFAQLEAVDACGRQRGEPRATHRCAQR</sequence>
<accession>A0A0C1ZI40</accession>
<proteinExistence type="predicted"/>
<dbReference type="AlphaFoldDB" id="A0A0C1ZI40"/>
<dbReference type="Proteomes" id="UP000031599">
    <property type="component" value="Unassembled WGS sequence"/>
</dbReference>
<dbReference type="EMBL" id="JMCC02000028">
    <property type="protein sequence ID" value="KIG17199.1"/>
    <property type="molecule type" value="Genomic_DNA"/>
</dbReference>